<dbReference type="GO" id="GO:0006313">
    <property type="term" value="P:DNA transposition"/>
    <property type="evidence" value="ECO:0007669"/>
    <property type="project" value="InterPro"/>
</dbReference>
<accession>A0A843QZI6</accession>
<evidence type="ECO:0000259" key="2">
    <source>
        <dbReference type="Pfam" id="PF13518"/>
    </source>
</evidence>
<dbReference type="GO" id="GO:0043565">
    <property type="term" value="F:sequence-specific DNA binding"/>
    <property type="evidence" value="ECO:0007669"/>
    <property type="project" value="InterPro"/>
</dbReference>
<proteinExistence type="inferred from homology"/>
<dbReference type="InterPro" id="IPR036388">
    <property type="entry name" value="WH-like_DNA-bd_sf"/>
</dbReference>
<organism evidence="3 4">
    <name type="scientific">Limosilactobacillus fermentum</name>
    <name type="common">Lactobacillus fermentum</name>
    <dbReference type="NCBI Taxonomy" id="1613"/>
    <lineage>
        <taxon>Bacteria</taxon>
        <taxon>Bacillati</taxon>
        <taxon>Bacillota</taxon>
        <taxon>Bacilli</taxon>
        <taxon>Lactobacillales</taxon>
        <taxon>Lactobacillaceae</taxon>
        <taxon>Limosilactobacillus</taxon>
    </lineage>
</organism>
<dbReference type="PANTHER" id="PTHR33795:SF1">
    <property type="entry name" value="INSERTION ELEMENT IS150 PROTEIN INSJ"/>
    <property type="match status" value="1"/>
</dbReference>
<comment type="caution">
    <text evidence="3">The sequence shown here is derived from an EMBL/GenBank/DDBJ whole genome shotgun (WGS) entry which is preliminary data.</text>
</comment>
<dbReference type="SUPFAM" id="SSF46689">
    <property type="entry name" value="Homeodomain-like"/>
    <property type="match status" value="1"/>
</dbReference>
<dbReference type="Proteomes" id="UP000466799">
    <property type="component" value="Unassembled WGS sequence"/>
</dbReference>
<sequence length="134" mass="15733">MSRNSKFSAEDKLRIINEMKNIDVDMVAKKYEISRFALHTWQLKYKYQGIEGLRSAHQNQHYSKKFKANLVQQYQASNHSLEEFAIKNGLKSKQQLLNWIHQYNGSNLRAYTPRKRDSKMTGRKTALSPVKVTL</sequence>
<name>A0A843QZI6_LIMFE</name>
<evidence type="ECO:0000313" key="3">
    <source>
        <dbReference type="EMBL" id="MPQ35184.1"/>
    </source>
</evidence>
<dbReference type="Gene3D" id="1.10.10.10">
    <property type="entry name" value="Winged helix-like DNA-binding domain superfamily/Winged helix DNA-binding domain"/>
    <property type="match status" value="2"/>
</dbReference>
<dbReference type="Pfam" id="PF01527">
    <property type="entry name" value="HTH_Tnp_1"/>
    <property type="match status" value="1"/>
</dbReference>
<comment type="similarity">
    <text evidence="1">Belongs to the IS150/IS1296 orfA family.</text>
</comment>
<dbReference type="InterPro" id="IPR055247">
    <property type="entry name" value="InsJ-like_HTH"/>
</dbReference>
<dbReference type="GO" id="GO:0004803">
    <property type="term" value="F:transposase activity"/>
    <property type="evidence" value="ECO:0007669"/>
    <property type="project" value="InterPro"/>
</dbReference>
<dbReference type="InterPro" id="IPR052057">
    <property type="entry name" value="IS150/IS1296_orfA-like"/>
</dbReference>
<dbReference type="PANTHER" id="PTHR33795">
    <property type="entry name" value="INSERTION ELEMENT IS150 PROTEIN INSJ"/>
    <property type="match status" value="1"/>
</dbReference>
<dbReference type="Pfam" id="PF13518">
    <property type="entry name" value="HTH_28"/>
    <property type="match status" value="1"/>
</dbReference>
<reference evidence="3 4" key="1">
    <citation type="submission" date="2019-10" db="EMBL/GenBank/DDBJ databases">
        <title>Genome Sequencing and assembly of Lactobacillus fermentum I2, a lactic acid bacteria.</title>
        <authorList>
            <person name="Lopes L.S."/>
            <person name="Persinoti G.F."/>
            <person name="Riano-Pachon D.M."/>
            <person name="Labate C.A."/>
        </authorList>
    </citation>
    <scope>NUCLEOTIDE SEQUENCE [LARGE SCALE GENOMIC DNA]</scope>
    <source>
        <strain evidence="3 4">I2</strain>
    </source>
</reference>
<dbReference type="InterPro" id="IPR009057">
    <property type="entry name" value="Homeodomain-like_sf"/>
</dbReference>
<dbReference type="InterPro" id="IPR010921">
    <property type="entry name" value="Trp_repressor/repl_initiator"/>
</dbReference>
<evidence type="ECO:0000256" key="1">
    <source>
        <dbReference type="ARBA" id="ARBA00038232"/>
    </source>
</evidence>
<gene>
    <name evidence="3" type="ORF">GC247_04595</name>
</gene>
<dbReference type="InterPro" id="IPR002514">
    <property type="entry name" value="Transposase_8"/>
</dbReference>
<dbReference type="EMBL" id="WHJL01000024">
    <property type="protein sequence ID" value="MPQ35184.1"/>
    <property type="molecule type" value="Genomic_DNA"/>
</dbReference>
<evidence type="ECO:0000313" key="4">
    <source>
        <dbReference type="Proteomes" id="UP000466799"/>
    </source>
</evidence>
<feature type="domain" description="Insertion element IS150 protein InsJ-like helix-turn-helix" evidence="2">
    <location>
        <begin position="66"/>
        <end position="117"/>
    </location>
</feature>
<dbReference type="AlphaFoldDB" id="A0A843QZI6"/>
<dbReference type="RefSeq" id="WP_152728623.1">
    <property type="nucleotide sequence ID" value="NZ_WHJL01000024.1"/>
</dbReference>
<dbReference type="SUPFAM" id="SSF48295">
    <property type="entry name" value="TrpR-like"/>
    <property type="match status" value="1"/>
</dbReference>
<protein>
    <submittedName>
        <fullName evidence="3">Transposase</fullName>
    </submittedName>
</protein>